<name>A0A3L6SAM8_PANMI</name>
<dbReference type="AlphaFoldDB" id="A0A3L6SAM8"/>
<evidence type="ECO:0008006" key="4">
    <source>
        <dbReference type="Google" id="ProtNLM"/>
    </source>
</evidence>
<dbReference type="Gene3D" id="3.40.395.10">
    <property type="entry name" value="Adenoviral Proteinase, Chain A"/>
    <property type="match status" value="1"/>
</dbReference>
<dbReference type="Proteomes" id="UP000275267">
    <property type="component" value="Unassembled WGS sequence"/>
</dbReference>
<reference evidence="3" key="1">
    <citation type="journal article" date="2019" name="Nat. Commun.">
        <title>The genome of broomcorn millet.</title>
        <authorList>
            <person name="Zou C."/>
            <person name="Miki D."/>
            <person name="Li D."/>
            <person name="Tang Q."/>
            <person name="Xiao L."/>
            <person name="Rajput S."/>
            <person name="Deng P."/>
            <person name="Jia W."/>
            <person name="Huang R."/>
            <person name="Zhang M."/>
            <person name="Sun Y."/>
            <person name="Hu J."/>
            <person name="Fu X."/>
            <person name="Schnable P.S."/>
            <person name="Li F."/>
            <person name="Zhang H."/>
            <person name="Feng B."/>
            <person name="Zhu X."/>
            <person name="Liu R."/>
            <person name="Schnable J.C."/>
            <person name="Zhu J.-K."/>
            <person name="Zhang H."/>
        </authorList>
    </citation>
    <scope>NUCLEOTIDE SEQUENCE [LARGE SCALE GENOMIC DNA]</scope>
</reference>
<dbReference type="PANTHER" id="PTHR34835">
    <property type="entry name" value="OS07G0283600 PROTEIN-RELATED"/>
    <property type="match status" value="1"/>
</dbReference>
<dbReference type="EMBL" id="PQIB02000005">
    <property type="protein sequence ID" value="RLN18077.1"/>
    <property type="molecule type" value="Genomic_DNA"/>
</dbReference>
<sequence length="960" mass="107119">MKKTQIFRQLQMMRLVMHQRRGRDAIGRGATTRCAVTFLAAPQPLPLPPLLVLVDPKRRPVSIRCSPSKFTDIVKALDENLKAQVRAKNFGGLLLFKPQSLDRQLLSWFMQKLNPETMKLEIGGGKEIAITEHSVWCVFQIPNAGGDPPLLKNDEARVKRRELGVQICGSAFNPNLGIKVSDIENGFKNSTGDLGLRTFFMCAFQSLLFSNTDSYIRLEDVRFTEDLQNIGNRNLCKVVVDNSHKAAHLYKKDFAEKGINAPITGGRIFLMHGLDTNLFSLPRCAFLDTKTIDEISTMHHRRDSCSGTIEFGNLRWQPLPAQQPPPLKLIMGDPLLPVLLLMVAGGHAAINLQPPSIYRYPSFGASFGQSIADVVGRSRKSEVQRILKTFDDSTSEAQTFMAKAVEYTSRAQELMARAHHECFIAMQKLLVDAWADKIAINEARRRSRARNDDSSRAHTSHAAGTTPTVDPDQSPATGDSETAEGEFATPSPIEVSRPDDHEDSNNSRQSTPSPSHGNADAQETGTSANSVPPTPSALRSPSQGVDSICTSLQTSLIVNYSADQDTPVDPVHHTSGAIGHTDIPARTSDQIVATRILSEEPIQEQAVQDQVPLTYIRRSTLTTRSSSVLETEASEQLDVAAEKCDQQLEVAGKNAEAVKKVAAGKKKQSKAKAIGKNKRAKTQLTKDEQARRDEHAKRLMQLRELPDEEIFKLKSSIPSEAGPSTSACSCLKVPLAKALALKNKIASDEILKGTTLIDYSIFISFDGNELLTTFADDKDGDYSILDFTVHCLRYDDIVHKEDSIGYKLFLSTAFFGQVKEVEKVYMDDGETETEQFILLRQHLECEIEHYYDITKAKLIFIHVCVERHYFIYCINLIHKRIDILDSIDHYWADTSPELCHQPIIDKLSIMNAAFQKYKGMIYRVELMHFLVFHPLNQADLSDKLDVYRLGGRKIDWNGSQ</sequence>
<gene>
    <name evidence="2" type="ORF">C2845_PM02G18160</name>
</gene>
<dbReference type="PANTHER" id="PTHR34835:SF71">
    <property type="entry name" value="UBIQUITIN-LIKE PROTEASE FAMILY PROFILE DOMAIN-CONTAINING PROTEIN"/>
    <property type="match status" value="1"/>
</dbReference>
<dbReference type="OrthoDB" id="694286at2759"/>
<keyword evidence="3" id="KW-1185">Reference proteome</keyword>
<protein>
    <recommendedName>
        <fullName evidence="4">Ubiquitin-like protease family profile domain-containing protein</fullName>
    </recommendedName>
</protein>
<evidence type="ECO:0000256" key="1">
    <source>
        <dbReference type="SAM" id="MobiDB-lite"/>
    </source>
</evidence>
<comment type="caution">
    <text evidence="2">The sequence shown here is derived from an EMBL/GenBank/DDBJ whole genome shotgun (WGS) entry which is preliminary data.</text>
</comment>
<accession>A0A3L6SAM8</accession>
<dbReference type="InterPro" id="IPR038765">
    <property type="entry name" value="Papain-like_cys_pep_sf"/>
</dbReference>
<organism evidence="2 3">
    <name type="scientific">Panicum miliaceum</name>
    <name type="common">Proso millet</name>
    <name type="synonym">Broomcorn millet</name>
    <dbReference type="NCBI Taxonomy" id="4540"/>
    <lineage>
        <taxon>Eukaryota</taxon>
        <taxon>Viridiplantae</taxon>
        <taxon>Streptophyta</taxon>
        <taxon>Embryophyta</taxon>
        <taxon>Tracheophyta</taxon>
        <taxon>Spermatophyta</taxon>
        <taxon>Magnoliopsida</taxon>
        <taxon>Liliopsida</taxon>
        <taxon>Poales</taxon>
        <taxon>Poaceae</taxon>
        <taxon>PACMAD clade</taxon>
        <taxon>Panicoideae</taxon>
        <taxon>Panicodae</taxon>
        <taxon>Paniceae</taxon>
        <taxon>Panicinae</taxon>
        <taxon>Panicum</taxon>
        <taxon>Panicum sect. Panicum</taxon>
    </lineage>
</organism>
<feature type="region of interest" description="Disordered" evidence="1">
    <location>
        <begin position="445"/>
        <end position="545"/>
    </location>
</feature>
<evidence type="ECO:0000313" key="2">
    <source>
        <dbReference type="EMBL" id="RLN18077.1"/>
    </source>
</evidence>
<evidence type="ECO:0000313" key="3">
    <source>
        <dbReference type="Proteomes" id="UP000275267"/>
    </source>
</evidence>
<proteinExistence type="predicted"/>
<feature type="compositionally biased region" description="Polar residues" evidence="1">
    <location>
        <begin position="506"/>
        <end position="545"/>
    </location>
</feature>
<dbReference type="SUPFAM" id="SSF54001">
    <property type="entry name" value="Cysteine proteinases"/>
    <property type="match status" value="1"/>
</dbReference>
<feature type="compositionally biased region" description="Basic and acidic residues" evidence="1">
    <location>
        <begin position="496"/>
        <end position="505"/>
    </location>
</feature>